<dbReference type="SUPFAM" id="SSF52540">
    <property type="entry name" value="P-loop containing nucleoside triphosphate hydrolases"/>
    <property type="match status" value="1"/>
</dbReference>
<feature type="non-terminal residue" evidence="2">
    <location>
        <position position="207"/>
    </location>
</feature>
<gene>
    <name evidence="2" type="ORF">S06H3_15590</name>
</gene>
<dbReference type="InterPro" id="IPR027417">
    <property type="entry name" value="P-loop_NTPase"/>
</dbReference>
<dbReference type="Gene3D" id="3.40.50.300">
    <property type="entry name" value="P-loop containing nucleotide triphosphate hydrolases"/>
    <property type="match status" value="2"/>
</dbReference>
<organism evidence="2">
    <name type="scientific">marine sediment metagenome</name>
    <dbReference type="NCBI Taxonomy" id="412755"/>
    <lineage>
        <taxon>unclassified sequences</taxon>
        <taxon>metagenomes</taxon>
        <taxon>ecological metagenomes</taxon>
    </lineage>
</organism>
<dbReference type="Pfam" id="PF01926">
    <property type="entry name" value="MMR_HSR1"/>
    <property type="match status" value="2"/>
</dbReference>
<feature type="domain" description="G" evidence="1">
    <location>
        <begin position="5"/>
        <end position="75"/>
    </location>
</feature>
<comment type="caution">
    <text evidence="2">The sequence shown here is derived from an EMBL/GenBank/DDBJ whole genome shotgun (WGS) entry which is preliminary data.</text>
</comment>
<reference evidence="2" key="1">
    <citation type="journal article" date="2014" name="Front. Microbiol.">
        <title>High frequency of phylogenetically diverse reductive dehalogenase-homologous genes in deep subseafloor sedimentary metagenomes.</title>
        <authorList>
            <person name="Kawai M."/>
            <person name="Futagami T."/>
            <person name="Toyoda A."/>
            <person name="Takaki Y."/>
            <person name="Nishi S."/>
            <person name="Hori S."/>
            <person name="Arai W."/>
            <person name="Tsubouchi T."/>
            <person name="Morono Y."/>
            <person name="Uchiyama I."/>
            <person name="Ito T."/>
            <person name="Fujiyama A."/>
            <person name="Inagaki F."/>
            <person name="Takami H."/>
        </authorList>
    </citation>
    <scope>NUCLEOTIDE SEQUENCE</scope>
    <source>
        <strain evidence="2">Expedition CK06-06</strain>
    </source>
</reference>
<dbReference type="GO" id="GO:0005525">
    <property type="term" value="F:GTP binding"/>
    <property type="evidence" value="ECO:0007669"/>
    <property type="project" value="InterPro"/>
</dbReference>
<feature type="domain" description="G" evidence="1">
    <location>
        <begin position="132"/>
        <end position="190"/>
    </location>
</feature>
<dbReference type="PANTHER" id="PTHR43834">
    <property type="entry name" value="GTPASE DER"/>
    <property type="match status" value="1"/>
</dbReference>
<evidence type="ECO:0000313" key="2">
    <source>
        <dbReference type="EMBL" id="GAI11237.1"/>
    </source>
</evidence>
<evidence type="ECO:0000259" key="1">
    <source>
        <dbReference type="Pfam" id="PF01926"/>
    </source>
</evidence>
<name>X1KVX2_9ZZZZ</name>
<dbReference type="EMBL" id="BARV01007679">
    <property type="protein sequence ID" value="GAI11237.1"/>
    <property type="molecule type" value="Genomic_DNA"/>
</dbReference>
<protein>
    <recommendedName>
        <fullName evidence="1">G domain-containing protein</fullName>
    </recommendedName>
</protein>
<dbReference type="AlphaFoldDB" id="X1KVX2"/>
<dbReference type="GO" id="GO:0043022">
    <property type="term" value="F:ribosome binding"/>
    <property type="evidence" value="ECO:0007669"/>
    <property type="project" value="TreeGrafter"/>
</dbReference>
<sequence length="207" mass="23273">MEMGVEFSVIDTGGYVDRTKDVFEEEIKKQVFVAIEEADSILFMVDVMNGITDLDEAVAKILKKTNKQVLLVVNKVDNANRLYEANIFYKLGFKEIYPVSAISGSGTGELLDEVVKSFTKPSNIEAENLSKFAIIGRPNVGKSSLANILLGKERNIVTPISGTTRDSIYTRYQKYHYDFYLVDTAGLRKKGKVSENLEFYSVMRAIR</sequence>
<dbReference type="PANTHER" id="PTHR43834:SF6">
    <property type="entry name" value="GTPASE DER"/>
    <property type="match status" value="1"/>
</dbReference>
<dbReference type="InterPro" id="IPR006073">
    <property type="entry name" value="GTP-bd"/>
</dbReference>
<accession>X1KVX2</accession>
<proteinExistence type="predicted"/>